<name>A0ABU3VRA5_9EURY</name>
<keyword evidence="1" id="KW-0472">Membrane</keyword>
<dbReference type="EMBL" id="JAWDKC010000028">
    <property type="protein sequence ID" value="MDV0445936.1"/>
    <property type="molecule type" value="Genomic_DNA"/>
</dbReference>
<keyword evidence="3" id="KW-1185">Reference proteome</keyword>
<keyword evidence="1" id="KW-1133">Transmembrane helix</keyword>
<protein>
    <recommendedName>
        <fullName evidence="4">CcmD family protein</fullName>
    </recommendedName>
</protein>
<evidence type="ECO:0008006" key="4">
    <source>
        <dbReference type="Google" id="ProtNLM"/>
    </source>
</evidence>
<proteinExistence type="predicted"/>
<reference evidence="2 3" key="1">
    <citation type="submission" date="2023-06" db="EMBL/GenBank/DDBJ databases">
        <title>Genome sequence of Methanimicrococcus sp. At1.</title>
        <authorList>
            <person name="Protasov E."/>
            <person name="Platt K."/>
            <person name="Poehlein A."/>
            <person name="Daniel R."/>
            <person name="Brune A."/>
        </authorList>
    </citation>
    <scope>NUCLEOTIDE SEQUENCE [LARGE SCALE GENOMIC DNA]</scope>
    <source>
        <strain evidence="2 3">At1</strain>
    </source>
</reference>
<keyword evidence="1" id="KW-0812">Transmembrane</keyword>
<comment type="caution">
    <text evidence="2">The sequence shown here is derived from an EMBL/GenBank/DDBJ whole genome shotgun (WGS) entry which is preliminary data.</text>
</comment>
<accession>A0ABU3VRA5</accession>
<feature type="transmembrane region" description="Helical" evidence="1">
    <location>
        <begin position="46"/>
        <end position="64"/>
    </location>
</feature>
<dbReference type="RefSeq" id="WP_318786372.1">
    <property type="nucleotide sequence ID" value="NZ_JAWDKC010000028.1"/>
</dbReference>
<dbReference type="Proteomes" id="UP001272052">
    <property type="component" value="Unassembled WGS sequence"/>
</dbReference>
<evidence type="ECO:0000313" key="3">
    <source>
        <dbReference type="Proteomes" id="UP001272052"/>
    </source>
</evidence>
<organism evidence="2 3">
    <name type="scientific">Methanimicrococcus hacksteinii</name>
    <dbReference type="NCBI Taxonomy" id="3028293"/>
    <lineage>
        <taxon>Archaea</taxon>
        <taxon>Methanobacteriati</taxon>
        <taxon>Methanobacteriota</taxon>
        <taxon>Stenosarchaea group</taxon>
        <taxon>Methanomicrobia</taxon>
        <taxon>Methanosarcinales</taxon>
        <taxon>Methanosarcinaceae</taxon>
        <taxon>Methanimicrococcus</taxon>
    </lineage>
</organism>
<sequence length="78" mass="8922">MNSKFILLLSAVFFVLFFGIAAAESENESLLIAFADDLSEADPEVYAVLLIFLIAVAVYIFYIWHDYDKDADFLNKKY</sequence>
<evidence type="ECO:0000256" key="1">
    <source>
        <dbReference type="SAM" id="Phobius"/>
    </source>
</evidence>
<gene>
    <name evidence="2" type="ORF">MmiAt1_15400</name>
</gene>
<evidence type="ECO:0000313" key="2">
    <source>
        <dbReference type="EMBL" id="MDV0445936.1"/>
    </source>
</evidence>